<sequence length="413" mass="48357">MGFYYFDRKSLWLPLILLVTLMTGYSAEAKDGKTKLTSSEIEQLYAGKTAYFQNGETEYHREDGVTFYKTWEMEIRSGKWFTKENKICYRYYSDYNKSACHKTFKKGEIVTYDGKVLTLKRGDTENLQQAYLQNSLKIREIEQLYAGKTAYFQNGEIEYHREDGVTFYKKKMQIFSGQWFTKENQICYRYYSEYDKVSCQKTFKKGNRVTMSGKLLTLKRGDSEKLQQAYLSYSLELTSSEIEQLYAGKTMYLNGETEYHREDGVTFYNNKKRIILGKWFTEKNHICYRYSDKTVCQKTFKKGDIVTYDGTVITLKRGDTENLQKAYHSQLNEPCPSWKELAPKSTQQELLTLTGAKELDGFLLQPWTSALFNKYYQDQQGVIGSSTLLGWDPAGWRYSQVLTVITLIQPCNR</sequence>
<proteinExistence type="predicted"/>
<comment type="caution">
    <text evidence="1">The sequence shown here is derived from an EMBL/GenBank/DDBJ whole genome shotgun (WGS) entry which is preliminary data.</text>
</comment>
<dbReference type="Proteomes" id="UP000030428">
    <property type="component" value="Unassembled WGS sequence"/>
</dbReference>
<organism evidence="1 2">
    <name type="scientific">Candidatus Thiomargarita nelsonii</name>
    <dbReference type="NCBI Taxonomy" id="1003181"/>
    <lineage>
        <taxon>Bacteria</taxon>
        <taxon>Pseudomonadati</taxon>
        <taxon>Pseudomonadota</taxon>
        <taxon>Gammaproteobacteria</taxon>
        <taxon>Thiotrichales</taxon>
        <taxon>Thiotrichaceae</taxon>
        <taxon>Thiomargarita</taxon>
    </lineage>
</organism>
<gene>
    <name evidence="1" type="ORF">PN36_03005</name>
</gene>
<protein>
    <submittedName>
        <fullName evidence="1">Uncharacterized protein</fullName>
    </submittedName>
</protein>
<accession>A0A0A6PFS5</accession>
<dbReference type="EMBL" id="JSZA02000009">
    <property type="protein sequence ID" value="KHD09167.1"/>
    <property type="molecule type" value="Genomic_DNA"/>
</dbReference>
<evidence type="ECO:0000313" key="2">
    <source>
        <dbReference type="Proteomes" id="UP000030428"/>
    </source>
</evidence>
<keyword evidence="2" id="KW-1185">Reference proteome</keyword>
<evidence type="ECO:0000313" key="1">
    <source>
        <dbReference type="EMBL" id="KHD09167.1"/>
    </source>
</evidence>
<dbReference type="AlphaFoldDB" id="A0A0A6PFS5"/>
<reference evidence="1 2" key="1">
    <citation type="journal article" date="2016" name="Front. Microbiol.">
        <title>Single-Cell (Meta-)Genomics of a Dimorphic Candidatus Thiomargarita nelsonii Reveals Genomic Plasticity.</title>
        <authorList>
            <person name="Flood B.E."/>
            <person name="Fliss P."/>
            <person name="Jones D.S."/>
            <person name="Dick G.J."/>
            <person name="Jain S."/>
            <person name="Kaster A.K."/>
            <person name="Winkel M."/>
            <person name="Mussmann M."/>
            <person name="Bailey J."/>
        </authorList>
    </citation>
    <scope>NUCLEOTIDE SEQUENCE [LARGE SCALE GENOMIC DNA]</scope>
    <source>
        <strain evidence="1">Hydrate Ridge</strain>
    </source>
</reference>
<name>A0A0A6PFS5_9GAMM</name>